<evidence type="ECO:0000313" key="10">
    <source>
        <dbReference type="EMBL" id="PWW09162.1"/>
    </source>
</evidence>
<keyword evidence="7" id="KW-0029">Amino-acid transport</keyword>
<dbReference type="Proteomes" id="UP000246744">
    <property type="component" value="Unassembled WGS sequence"/>
</dbReference>
<dbReference type="GO" id="GO:0005886">
    <property type="term" value="C:plasma membrane"/>
    <property type="evidence" value="ECO:0007669"/>
    <property type="project" value="UniProtKB-SubCell"/>
</dbReference>
<dbReference type="InterPro" id="IPR003593">
    <property type="entry name" value="AAA+_ATPase"/>
</dbReference>
<dbReference type="PIRSF" id="PIRSF039085">
    <property type="entry name" value="ABC_ATPase_HisP"/>
    <property type="match status" value="1"/>
</dbReference>
<sequence length="270" mass="29609">MSNASAPILEMHHVGKAFAGNPVLRDINLSVHPGEIVTLIGPSGSGKTTALRCMNFLEAYDQGEVLIKGQLLGYSGNLRGKAHTDSPALIAEVRRPLAMVFQQFNLWPHMTVLENVVAPLVLGKKMPRHAAKHAAMTALNQVGMAQKASDWPVRLSGGQQQRVGIARALALEPELLLLDEPTSALDPERVEEVLDVIRSLAKQGMTMVMVTHEMAFAAHISSRLVFMADGYIVESGSPRQLFTQPESERLRIFLAPLFRRPLQPEELESL</sequence>
<dbReference type="EMBL" id="QGTS01000006">
    <property type="protein sequence ID" value="PWW09162.1"/>
    <property type="molecule type" value="Genomic_DNA"/>
</dbReference>
<dbReference type="Pfam" id="PF00005">
    <property type="entry name" value="ABC_tran"/>
    <property type="match status" value="1"/>
</dbReference>
<dbReference type="InterPro" id="IPR003439">
    <property type="entry name" value="ABC_transporter-like_ATP-bd"/>
</dbReference>
<dbReference type="GO" id="GO:0016887">
    <property type="term" value="F:ATP hydrolysis activity"/>
    <property type="evidence" value="ECO:0007669"/>
    <property type="project" value="InterPro"/>
</dbReference>
<comment type="caution">
    <text evidence="10">The sequence shown here is derived from an EMBL/GenBank/DDBJ whole genome shotgun (WGS) entry which is preliminary data.</text>
</comment>
<keyword evidence="3" id="KW-0813">Transport</keyword>
<dbReference type="GO" id="GO:0015424">
    <property type="term" value="F:ABC-type amino acid transporter activity"/>
    <property type="evidence" value="ECO:0007669"/>
    <property type="project" value="InterPro"/>
</dbReference>
<dbReference type="InterPro" id="IPR017871">
    <property type="entry name" value="ABC_transporter-like_CS"/>
</dbReference>
<evidence type="ECO:0000256" key="6">
    <source>
        <dbReference type="ARBA" id="ARBA00022840"/>
    </source>
</evidence>
<dbReference type="PANTHER" id="PTHR43166:SF9">
    <property type="entry name" value="GLUTAMATE_ASPARTATE IMPORT ATP-BINDING PROTEIN GLTL"/>
    <property type="match status" value="1"/>
</dbReference>
<evidence type="ECO:0000256" key="8">
    <source>
        <dbReference type="ARBA" id="ARBA00023136"/>
    </source>
</evidence>
<comment type="similarity">
    <text evidence="2">Belongs to the ABC transporter superfamily.</text>
</comment>
<protein>
    <submittedName>
        <fullName evidence="10">Amino acid ABC transporter ATP-binding protein (PAAT family)</fullName>
    </submittedName>
</protein>
<dbReference type="PANTHER" id="PTHR43166">
    <property type="entry name" value="AMINO ACID IMPORT ATP-BINDING PROTEIN"/>
    <property type="match status" value="1"/>
</dbReference>
<accession>A0A317Q216</accession>
<evidence type="ECO:0000313" key="11">
    <source>
        <dbReference type="Proteomes" id="UP000246744"/>
    </source>
</evidence>
<reference evidence="10 11" key="1">
    <citation type="submission" date="2018-05" db="EMBL/GenBank/DDBJ databases">
        <title>Genomic Encyclopedia of Type Strains, Phase IV (KMG-IV): sequencing the most valuable type-strain genomes for metagenomic binning, comparative biology and taxonomic classification.</title>
        <authorList>
            <person name="Goeker M."/>
        </authorList>
    </citation>
    <scope>NUCLEOTIDE SEQUENCE [LARGE SCALE GENOMIC DNA]</scope>
    <source>
        <strain evidence="10 11">DSM 19579</strain>
    </source>
</reference>
<evidence type="ECO:0000256" key="3">
    <source>
        <dbReference type="ARBA" id="ARBA00022448"/>
    </source>
</evidence>
<dbReference type="AlphaFoldDB" id="A0A317Q216"/>
<dbReference type="PROSITE" id="PS50893">
    <property type="entry name" value="ABC_TRANSPORTER_2"/>
    <property type="match status" value="1"/>
</dbReference>
<keyword evidence="6 10" id="KW-0067">ATP-binding</keyword>
<dbReference type="InterPro" id="IPR050086">
    <property type="entry name" value="MetN_ABC_transporter-like"/>
</dbReference>
<evidence type="ECO:0000256" key="1">
    <source>
        <dbReference type="ARBA" id="ARBA00004417"/>
    </source>
</evidence>
<dbReference type="Gene3D" id="3.40.50.300">
    <property type="entry name" value="P-loop containing nucleotide triphosphate hydrolases"/>
    <property type="match status" value="1"/>
</dbReference>
<feature type="domain" description="ABC transporter" evidence="9">
    <location>
        <begin position="9"/>
        <end position="254"/>
    </location>
</feature>
<gene>
    <name evidence="10" type="ORF">DES37_106286</name>
</gene>
<dbReference type="PROSITE" id="PS00211">
    <property type="entry name" value="ABC_TRANSPORTER_1"/>
    <property type="match status" value="1"/>
</dbReference>
<keyword evidence="4" id="KW-1003">Cell membrane</keyword>
<comment type="subcellular location">
    <subcellularLocation>
        <location evidence="1">Cell inner membrane</location>
        <topology evidence="1">Peripheral membrane protein</topology>
    </subcellularLocation>
</comment>
<organism evidence="10 11">
    <name type="scientific">Mangrovibacter plantisponsor</name>
    <dbReference type="NCBI Taxonomy" id="451513"/>
    <lineage>
        <taxon>Bacteria</taxon>
        <taxon>Pseudomonadati</taxon>
        <taxon>Pseudomonadota</taxon>
        <taxon>Gammaproteobacteria</taxon>
        <taxon>Enterobacterales</taxon>
        <taxon>Enterobacteriaceae</taxon>
        <taxon>Mangrovibacter</taxon>
    </lineage>
</organism>
<proteinExistence type="inferred from homology"/>
<dbReference type="GO" id="GO:0005524">
    <property type="term" value="F:ATP binding"/>
    <property type="evidence" value="ECO:0007669"/>
    <property type="project" value="UniProtKB-KW"/>
</dbReference>
<dbReference type="InterPro" id="IPR030679">
    <property type="entry name" value="ABC_ATPase_HisP-typ"/>
</dbReference>
<evidence type="ECO:0000256" key="7">
    <source>
        <dbReference type="ARBA" id="ARBA00022970"/>
    </source>
</evidence>
<evidence type="ECO:0000256" key="4">
    <source>
        <dbReference type="ARBA" id="ARBA00022475"/>
    </source>
</evidence>
<keyword evidence="5" id="KW-0547">Nucleotide-binding</keyword>
<keyword evidence="11" id="KW-1185">Reference proteome</keyword>
<dbReference type="SMART" id="SM00382">
    <property type="entry name" value="AAA"/>
    <property type="match status" value="1"/>
</dbReference>
<dbReference type="InterPro" id="IPR027417">
    <property type="entry name" value="P-loop_NTPase"/>
</dbReference>
<dbReference type="SUPFAM" id="SSF52540">
    <property type="entry name" value="P-loop containing nucleoside triphosphate hydrolases"/>
    <property type="match status" value="1"/>
</dbReference>
<evidence type="ECO:0000259" key="9">
    <source>
        <dbReference type="PROSITE" id="PS50893"/>
    </source>
</evidence>
<evidence type="ECO:0000256" key="2">
    <source>
        <dbReference type="ARBA" id="ARBA00005417"/>
    </source>
</evidence>
<name>A0A317Q216_9ENTR</name>
<evidence type="ECO:0000256" key="5">
    <source>
        <dbReference type="ARBA" id="ARBA00022741"/>
    </source>
</evidence>
<keyword evidence="8" id="KW-0472">Membrane</keyword>